<accession>A0A0F9TQH7</accession>
<feature type="domain" description="Glucosamine/galactosamine-6-phosphate isomerase" evidence="2">
    <location>
        <begin position="19"/>
        <end position="223"/>
    </location>
</feature>
<dbReference type="SUPFAM" id="SSF100950">
    <property type="entry name" value="NagB/RpiA/CoA transferase-like"/>
    <property type="match status" value="1"/>
</dbReference>
<proteinExistence type="inferred from homology"/>
<evidence type="ECO:0000259" key="2">
    <source>
        <dbReference type="Pfam" id="PF01182"/>
    </source>
</evidence>
<dbReference type="InterPro" id="IPR006148">
    <property type="entry name" value="Glc/Gal-6P_isomerase"/>
</dbReference>
<dbReference type="InterPro" id="IPR005900">
    <property type="entry name" value="6-phosphogluconolactonase_DevB"/>
</dbReference>
<gene>
    <name evidence="3" type="ORF">LCGC14_0300290</name>
</gene>
<dbReference type="EMBL" id="LAZR01000187">
    <property type="protein sequence ID" value="KKN83280.1"/>
    <property type="molecule type" value="Genomic_DNA"/>
</dbReference>
<dbReference type="GO" id="GO:0006098">
    <property type="term" value="P:pentose-phosphate shunt"/>
    <property type="evidence" value="ECO:0007669"/>
    <property type="project" value="InterPro"/>
</dbReference>
<dbReference type="AlphaFoldDB" id="A0A0F9TQH7"/>
<dbReference type="NCBIfam" id="TIGR01198">
    <property type="entry name" value="pgl"/>
    <property type="match status" value="1"/>
</dbReference>
<dbReference type="Gene3D" id="3.40.50.1360">
    <property type="match status" value="1"/>
</dbReference>
<sequence>MTLEQCSRARGLPFDAAATAEAHAEHMASRVLEGLRQAIQANGTATLALSGGRGPEQFLRRLDAMALEWEKVTVTLVDERWVPEDHPDSNAGMIKRCLPRALQRAQWIPMYQGESPEQDAARMEVVLRRLLPADVLVLGMGPDGHTASLFPQTSDIAENLSDRARQLCQAVPAAEGRRARLTMTGKAIRQAKLLLLQISGEQKYRTLLEAFEAEPEKLPVAAFLAPPMEIFYSPEG</sequence>
<dbReference type="PANTHER" id="PTHR11054:SF0">
    <property type="entry name" value="6-PHOSPHOGLUCONOLACTONASE"/>
    <property type="match status" value="1"/>
</dbReference>
<dbReference type="InterPro" id="IPR039104">
    <property type="entry name" value="6PGL"/>
</dbReference>
<evidence type="ECO:0000256" key="1">
    <source>
        <dbReference type="ARBA" id="ARBA00010662"/>
    </source>
</evidence>
<name>A0A0F9TQH7_9ZZZZ</name>
<dbReference type="CDD" id="cd01400">
    <property type="entry name" value="6PGL"/>
    <property type="match status" value="1"/>
</dbReference>
<evidence type="ECO:0000313" key="3">
    <source>
        <dbReference type="EMBL" id="KKN83280.1"/>
    </source>
</evidence>
<dbReference type="GO" id="GO:0017057">
    <property type="term" value="F:6-phosphogluconolactonase activity"/>
    <property type="evidence" value="ECO:0007669"/>
    <property type="project" value="InterPro"/>
</dbReference>
<dbReference type="InterPro" id="IPR037171">
    <property type="entry name" value="NagB/RpiA_transferase-like"/>
</dbReference>
<dbReference type="PANTHER" id="PTHR11054">
    <property type="entry name" value="6-PHOSPHOGLUCONOLACTONASE"/>
    <property type="match status" value="1"/>
</dbReference>
<reference evidence="3" key="1">
    <citation type="journal article" date="2015" name="Nature">
        <title>Complex archaea that bridge the gap between prokaryotes and eukaryotes.</title>
        <authorList>
            <person name="Spang A."/>
            <person name="Saw J.H."/>
            <person name="Jorgensen S.L."/>
            <person name="Zaremba-Niedzwiedzka K."/>
            <person name="Martijn J."/>
            <person name="Lind A.E."/>
            <person name="van Eijk R."/>
            <person name="Schleper C."/>
            <person name="Guy L."/>
            <person name="Ettema T.J."/>
        </authorList>
    </citation>
    <scope>NUCLEOTIDE SEQUENCE</scope>
</reference>
<protein>
    <recommendedName>
        <fullName evidence="2">Glucosamine/galactosamine-6-phosphate isomerase domain-containing protein</fullName>
    </recommendedName>
</protein>
<organism evidence="3">
    <name type="scientific">marine sediment metagenome</name>
    <dbReference type="NCBI Taxonomy" id="412755"/>
    <lineage>
        <taxon>unclassified sequences</taxon>
        <taxon>metagenomes</taxon>
        <taxon>ecological metagenomes</taxon>
    </lineage>
</organism>
<dbReference type="Pfam" id="PF01182">
    <property type="entry name" value="Glucosamine_iso"/>
    <property type="match status" value="1"/>
</dbReference>
<dbReference type="GO" id="GO:0005975">
    <property type="term" value="P:carbohydrate metabolic process"/>
    <property type="evidence" value="ECO:0007669"/>
    <property type="project" value="InterPro"/>
</dbReference>
<comment type="similarity">
    <text evidence="1">Belongs to the glucosamine/galactosamine-6-phosphate isomerase family. 6-phosphogluconolactonase subfamily.</text>
</comment>
<comment type="caution">
    <text evidence="3">The sequence shown here is derived from an EMBL/GenBank/DDBJ whole genome shotgun (WGS) entry which is preliminary data.</text>
</comment>